<protein>
    <submittedName>
        <fullName evidence="1">Uncharacterized protein</fullName>
    </submittedName>
</protein>
<gene>
    <name evidence="1" type="ORF">DILT_LOCUS11761</name>
</gene>
<dbReference type="AlphaFoldDB" id="A0A3P7LRQ0"/>
<evidence type="ECO:0000313" key="2">
    <source>
        <dbReference type="Proteomes" id="UP000281553"/>
    </source>
</evidence>
<reference evidence="1 2" key="1">
    <citation type="submission" date="2018-11" db="EMBL/GenBank/DDBJ databases">
        <authorList>
            <consortium name="Pathogen Informatics"/>
        </authorList>
    </citation>
    <scope>NUCLEOTIDE SEQUENCE [LARGE SCALE GENOMIC DNA]</scope>
</reference>
<sequence>MVRLTYASWDTNFQVLNICYAGKAIAVCLRELIEKTSVIQVLPTTEEGNWRNNKLPRDYERMMQKIMFRVGPTTIATKRLHRMCMKKREAKFSETARMSTPQGREMVYRRLLNEKPTLWPFAK</sequence>
<dbReference type="EMBL" id="UYRU01064114">
    <property type="protein sequence ID" value="VDN15930.1"/>
    <property type="molecule type" value="Genomic_DNA"/>
</dbReference>
<keyword evidence="2" id="KW-1185">Reference proteome</keyword>
<evidence type="ECO:0000313" key="1">
    <source>
        <dbReference type="EMBL" id="VDN15930.1"/>
    </source>
</evidence>
<proteinExistence type="predicted"/>
<accession>A0A3P7LRQ0</accession>
<name>A0A3P7LRQ0_DIBLA</name>
<organism evidence="1 2">
    <name type="scientific">Dibothriocephalus latus</name>
    <name type="common">Fish tapeworm</name>
    <name type="synonym">Diphyllobothrium latum</name>
    <dbReference type="NCBI Taxonomy" id="60516"/>
    <lineage>
        <taxon>Eukaryota</taxon>
        <taxon>Metazoa</taxon>
        <taxon>Spiralia</taxon>
        <taxon>Lophotrochozoa</taxon>
        <taxon>Platyhelminthes</taxon>
        <taxon>Cestoda</taxon>
        <taxon>Eucestoda</taxon>
        <taxon>Diphyllobothriidea</taxon>
        <taxon>Diphyllobothriidae</taxon>
        <taxon>Dibothriocephalus</taxon>
    </lineage>
</organism>
<dbReference type="OrthoDB" id="431691at2759"/>
<dbReference type="Proteomes" id="UP000281553">
    <property type="component" value="Unassembled WGS sequence"/>
</dbReference>